<dbReference type="EMBL" id="BK016180">
    <property type="protein sequence ID" value="DAG00393.1"/>
    <property type="molecule type" value="Genomic_DNA"/>
</dbReference>
<organism evidence="1">
    <name type="scientific">Siphoviridae sp. ct3r22</name>
    <dbReference type="NCBI Taxonomy" id="2825325"/>
    <lineage>
        <taxon>Viruses</taxon>
        <taxon>Duplodnaviria</taxon>
        <taxon>Heunggongvirae</taxon>
        <taxon>Uroviricota</taxon>
        <taxon>Caudoviricetes</taxon>
    </lineage>
</organism>
<accession>A0A8S5V0Y7</accession>
<name>A0A8S5V0Y7_9CAUD</name>
<protein>
    <submittedName>
        <fullName evidence="1">Uncharacterized protein</fullName>
    </submittedName>
</protein>
<evidence type="ECO:0000313" key="1">
    <source>
        <dbReference type="EMBL" id="DAG00393.1"/>
    </source>
</evidence>
<dbReference type="PROSITE" id="PS51257">
    <property type="entry name" value="PROKAR_LIPOPROTEIN"/>
    <property type="match status" value="1"/>
</dbReference>
<reference evidence="1" key="1">
    <citation type="journal article" date="2021" name="Proc. Natl. Acad. Sci. U.S.A.">
        <title>A Catalog of Tens of Thousands of Viruses from Human Metagenomes Reveals Hidden Associations with Chronic Diseases.</title>
        <authorList>
            <person name="Tisza M.J."/>
            <person name="Buck C.B."/>
        </authorList>
    </citation>
    <scope>NUCLEOTIDE SEQUENCE</scope>
    <source>
        <strain evidence="1">Ct3r22</strain>
    </source>
</reference>
<proteinExistence type="predicted"/>
<sequence length="44" mass="5279">MIKFFHCFHNSSVFSCCSFLMPKDRPYFGDNKRLSPFIVQINIY</sequence>